<name>A0ABY6KEJ6_9ARAC</name>
<evidence type="ECO:0000256" key="1">
    <source>
        <dbReference type="SAM" id="MobiDB-lite"/>
    </source>
</evidence>
<feature type="compositionally biased region" description="Acidic residues" evidence="1">
    <location>
        <begin position="311"/>
        <end position="322"/>
    </location>
</feature>
<dbReference type="EMBL" id="CP092867">
    <property type="protein sequence ID" value="UYV67242.1"/>
    <property type="molecule type" value="Genomic_DNA"/>
</dbReference>
<feature type="region of interest" description="Disordered" evidence="1">
    <location>
        <begin position="1"/>
        <end position="160"/>
    </location>
</feature>
<dbReference type="PROSITE" id="PS50006">
    <property type="entry name" value="FHA_DOMAIN"/>
    <property type="match status" value="1"/>
</dbReference>
<evidence type="ECO:0000313" key="3">
    <source>
        <dbReference type="EMBL" id="UYV67242.1"/>
    </source>
</evidence>
<dbReference type="SUPFAM" id="SSF49879">
    <property type="entry name" value="SMAD/FHA domain"/>
    <property type="match status" value="1"/>
</dbReference>
<evidence type="ECO:0000259" key="2">
    <source>
        <dbReference type="PROSITE" id="PS50006"/>
    </source>
</evidence>
<organism evidence="3 4">
    <name type="scientific">Cordylochernes scorpioides</name>
    <dbReference type="NCBI Taxonomy" id="51811"/>
    <lineage>
        <taxon>Eukaryota</taxon>
        <taxon>Metazoa</taxon>
        <taxon>Ecdysozoa</taxon>
        <taxon>Arthropoda</taxon>
        <taxon>Chelicerata</taxon>
        <taxon>Arachnida</taxon>
        <taxon>Pseudoscorpiones</taxon>
        <taxon>Cheliferoidea</taxon>
        <taxon>Chernetidae</taxon>
        <taxon>Cordylochernes</taxon>
    </lineage>
</organism>
<dbReference type="InterPro" id="IPR050923">
    <property type="entry name" value="Cell_Proc_Reg/RNA_Proc"/>
</dbReference>
<evidence type="ECO:0000313" key="4">
    <source>
        <dbReference type="Proteomes" id="UP001235939"/>
    </source>
</evidence>
<feature type="compositionally biased region" description="Basic and acidic residues" evidence="1">
    <location>
        <begin position="51"/>
        <end position="126"/>
    </location>
</feature>
<keyword evidence="4" id="KW-1185">Reference proteome</keyword>
<dbReference type="SMART" id="SM00240">
    <property type="entry name" value="FHA"/>
    <property type="match status" value="1"/>
</dbReference>
<dbReference type="Gene3D" id="2.60.200.20">
    <property type="match status" value="1"/>
</dbReference>
<feature type="compositionally biased region" description="Basic and acidic residues" evidence="1">
    <location>
        <begin position="323"/>
        <end position="340"/>
    </location>
</feature>
<sequence length="340" mass="40608">MLLILRRDGSSESPPPTRKRPRKSESPPPRERKHRSPETSLPRAYRHRSRSKENLPSKESKSKRRENGEHKRQRVDEGRRQQRGEDEDPRRREKPRRPEENDRRGGRRRDEEERRRHNTNRERNPTKFEWGGRAIKEETKEEEEPAQPKEKPNLETSGKLAEDTNVYKGVVIKYSEPEDARKPKRRWRLYRFKGEDEMPMIQLHRQSAYLFGRQRLVADIPIDHPSCSKQHAVLQFRLVPYERPDGSKSRRIRPYLIDLGSSNGTYINNKRIDSSRYVELMEMDVIKFGYSSREYVILHEDVEKNEVNPMADEDYQDEEKEVVEEPAKKSKRQEETTEET</sequence>
<reference evidence="3 4" key="1">
    <citation type="submission" date="2022-01" db="EMBL/GenBank/DDBJ databases">
        <title>A chromosomal length assembly of Cordylochernes scorpioides.</title>
        <authorList>
            <person name="Zeh D."/>
            <person name="Zeh J."/>
        </authorList>
    </citation>
    <scope>NUCLEOTIDE SEQUENCE [LARGE SCALE GENOMIC DNA]</scope>
    <source>
        <strain evidence="3">IN4F17</strain>
        <tissue evidence="3">Whole Body</tissue>
    </source>
</reference>
<dbReference type="PANTHER" id="PTHR23308">
    <property type="entry name" value="NUCLEAR INHIBITOR OF PROTEIN PHOSPHATASE-1"/>
    <property type="match status" value="1"/>
</dbReference>
<dbReference type="Proteomes" id="UP001235939">
    <property type="component" value="Chromosome 05"/>
</dbReference>
<feature type="compositionally biased region" description="Basic and acidic residues" evidence="1">
    <location>
        <begin position="1"/>
        <end position="10"/>
    </location>
</feature>
<accession>A0ABY6KEJ6</accession>
<gene>
    <name evidence="3" type="ORF">LAZ67_5000024</name>
</gene>
<dbReference type="InterPro" id="IPR000253">
    <property type="entry name" value="FHA_dom"/>
</dbReference>
<protein>
    <submittedName>
        <fullName evidence="3">SNIP1</fullName>
    </submittedName>
</protein>
<feature type="domain" description="FHA" evidence="2">
    <location>
        <begin position="209"/>
        <end position="272"/>
    </location>
</feature>
<dbReference type="InterPro" id="IPR008984">
    <property type="entry name" value="SMAD_FHA_dom_sf"/>
</dbReference>
<feature type="region of interest" description="Disordered" evidence="1">
    <location>
        <begin position="306"/>
        <end position="340"/>
    </location>
</feature>
<proteinExistence type="predicted"/>
<dbReference type="Pfam" id="PF00498">
    <property type="entry name" value="FHA"/>
    <property type="match status" value="1"/>
</dbReference>